<gene>
    <name evidence="2" type="ORF">DES45_105422</name>
</gene>
<organism evidence="2 3">
    <name type="scientific">Microvirga subterranea</name>
    <dbReference type="NCBI Taxonomy" id="186651"/>
    <lineage>
        <taxon>Bacteria</taxon>
        <taxon>Pseudomonadati</taxon>
        <taxon>Pseudomonadota</taxon>
        <taxon>Alphaproteobacteria</taxon>
        <taxon>Hyphomicrobiales</taxon>
        <taxon>Methylobacteriaceae</taxon>
        <taxon>Microvirga</taxon>
    </lineage>
</organism>
<keyword evidence="3" id="KW-1185">Reference proteome</keyword>
<accession>A0A370HJY4</accession>
<sequence>MAHFHVIAGADEIPAHPVVRKIGPSDLKEALSRGFDDFWAMPSHLLFLALIYPIAGACLAALTFTNNALPLLYPLASGFALLGPLAAIGLYEISRRREMGLEPTWQDAFAVLRSPSIPSIIALGVVLLVIFFAWMTTARMLYESLFGYAAPDSYTRFVNEVLTTPQGMRLILLGNILGFIFAAVVLSISVISFPLLLDRDVGAAVAVTTSIRAVAANPLTMALWGVIVAGGLLLGSLPLFVGLAVVMPVLGHATWHLYRHVVEPPPPQEVLPAKETPVRS</sequence>
<feature type="transmembrane region" description="Helical" evidence="1">
    <location>
        <begin position="222"/>
        <end position="250"/>
    </location>
</feature>
<protein>
    <submittedName>
        <fullName evidence="2">Putative membrane protein</fullName>
    </submittedName>
</protein>
<dbReference type="AlphaFoldDB" id="A0A370HJY4"/>
<feature type="transmembrane region" description="Helical" evidence="1">
    <location>
        <begin position="170"/>
        <end position="193"/>
    </location>
</feature>
<keyword evidence="1" id="KW-1133">Transmembrane helix</keyword>
<reference evidence="2 3" key="1">
    <citation type="submission" date="2018-07" db="EMBL/GenBank/DDBJ databases">
        <title>Genomic Encyclopedia of Type Strains, Phase IV (KMG-IV): sequencing the most valuable type-strain genomes for metagenomic binning, comparative biology and taxonomic classification.</title>
        <authorList>
            <person name="Goeker M."/>
        </authorList>
    </citation>
    <scope>NUCLEOTIDE SEQUENCE [LARGE SCALE GENOMIC DNA]</scope>
    <source>
        <strain evidence="2 3">DSM 14364</strain>
    </source>
</reference>
<dbReference type="Pfam" id="PF09955">
    <property type="entry name" value="DUF2189"/>
    <property type="match status" value="1"/>
</dbReference>
<proteinExistence type="predicted"/>
<evidence type="ECO:0000256" key="1">
    <source>
        <dbReference type="SAM" id="Phobius"/>
    </source>
</evidence>
<evidence type="ECO:0000313" key="3">
    <source>
        <dbReference type="Proteomes" id="UP000254925"/>
    </source>
</evidence>
<dbReference type="InterPro" id="IPR018692">
    <property type="entry name" value="DUF2189"/>
</dbReference>
<comment type="caution">
    <text evidence="2">The sequence shown here is derived from an EMBL/GenBank/DDBJ whole genome shotgun (WGS) entry which is preliminary data.</text>
</comment>
<dbReference type="OrthoDB" id="9809543at2"/>
<dbReference type="Proteomes" id="UP000254925">
    <property type="component" value="Unassembled WGS sequence"/>
</dbReference>
<dbReference type="RefSeq" id="WP_114770874.1">
    <property type="nucleotide sequence ID" value="NZ_QQBB01000005.1"/>
</dbReference>
<evidence type="ECO:0000313" key="2">
    <source>
        <dbReference type="EMBL" id="RDI58896.1"/>
    </source>
</evidence>
<keyword evidence="1" id="KW-0812">Transmembrane</keyword>
<dbReference type="EMBL" id="QQBB01000005">
    <property type="protein sequence ID" value="RDI58896.1"/>
    <property type="molecule type" value="Genomic_DNA"/>
</dbReference>
<feature type="transmembrane region" description="Helical" evidence="1">
    <location>
        <begin position="71"/>
        <end position="91"/>
    </location>
</feature>
<name>A0A370HJY4_9HYPH</name>
<feature type="transmembrane region" description="Helical" evidence="1">
    <location>
        <begin position="45"/>
        <end position="64"/>
    </location>
</feature>
<keyword evidence="1" id="KW-0472">Membrane</keyword>
<feature type="transmembrane region" description="Helical" evidence="1">
    <location>
        <begin position="111"/>
        <end position="134"/>
    </location>
</feature>